<accession>A0A744JST1</accession>
<gene>
    <name evidence="1" type="ORF">G8N62_002186</name>
</gene>
<reference evidence="1" key="2">
    <citation type="submission" date="2020-02" db="EMBL/GenBank/DDBJ databases">
        <authorList>
            <consortium name="NCBI Pathogen Detection Project"/>
        </authorList>
    </citation>
    <scope>NUCLEOTIDE SEQUENCE</scope>
    <source>
        <strain evidence="1">MA.AU149 SUB-73</strain>
    </source>
</reference>
<organism evidence="1">
    <name type="scientific">Salmonella enterica</name>
    <name type="common">Salmonella choleraesuis</name>
    <dbReference type="NCBI Taxonomy" id="28901"/>
    <lineage>
        <taxon>Bacteria</taxon>
        <taxon>Pseudomonadati</taxon>
        <taxon>Pseudomonadota</taxon>
        <taxon>Gammaproteobacteria</taxon>
        <taxon>Enterobacterales</taxon>
        <taxon>Enterobacteriaceae</taxon>
        <taxon>Salmonella</taxon>
    </lineage>
</organism>
<comment type="caution">
    <text evidence="1">The sequence shown here is derived from an EMBL/GenBank/DDBJ whole genome shotgun (WGS) entry which is preliminary data.</text>
</comment>
<sequence length="279" mass="32010">MNNYPDYVDKEAIDLYESGLLPDFKIPAPDDDKDDLDSTGCVLNSNAWNEQISAQEVMHEMIFDERMSPVWSALKKRAGECPSPFMFYVSLCTEISIIFPGPDDWSLLTPSEKKKKLNKINKLALELCKEIANTPLDNDVMNYTNHKLYFDRFKRHCLSENTKKELDFNLNFLCKLDNNCYVPIRGDLENAVGNVWSNVGVTAPSVSSLLQDIFYKTRDVSYDSVIKRKSQVRRAYFIRKLSMLFQSGFDSPLYVITAAISSVFLDEDITTEEVRSTLR</sequence>
<dbReference type="EMBL" id="DAAURV010000007">
    <property type="protein sequence ID" value="HAF2593098.1"/>
    <property type="molecule type" value="Genomic_DNA"/>
</dbReference>
<reference evidence="1" key="1">
    <citation type="journal article" date="2018" name="Genome Biol.">
        <title>SKESA: strategic k-mer extension for scrupulous assemblies.</title>
        <authorList>
            <person name="Souvorov A."/>
            <person name="Agarwala R."/>
            <person name="Lipman D.J."/>
        </authorList>
    </citation>
    <scope>NUCLEOTIDE SEQUENCE</scope>
    <source>
        <strain evidence="1">MA.AU149 SUB-73</strain>
    </source>
</reference>
<proteinExistence type="predicted"/>
<dbReference type="AlphaFoldDB" id="A0A744JST1"/>
<evidence type="ECO:0000313" key="1">
    <source>
        <dbReference type="EMBL" id="HAF2593098.1"/>
    </source>
</evidence>
<name>A0A744JST1_SALER</name>
<protein>
    <submittedName>
        <fullName evidence="1">Uncharacterized protein</fullName>
    </submittedName>
</protein>